<keyword evidence="4" id="KW-1185">Reference proteome</keyword>
<evidence type="ECO:0000313" key="2">
    <source>
        <dbReference type="EMBL" id="KAA1113075.1"/>
    </source>
</evidence>
<feature type="chain" id="PRO_5036138360" evidence="1">
    <location>
        <begin position="27"/>
        <end position="124"/>
    </location>
</feature>
<evidence type="ECO:0000313" key="4">
    <source>
        <dbReference type="Proteomes" id="UP000324748"/>
    </source>
</evidence>
<evidence type="ECO:0000313" key="3">
    <source>
        <dbReference type="EMBL" id="KAA1135902.1"/>
    </source>
</evidence>
<dbReference type="AlphaFoldDB" id="A0A5B0SDP1"/>
<accession>A0A5B0SDP1</accession>
<evidence type="ECO:0000313" key="5">
    <source>
        <dbReference type="Proteomes" id="UP000325313"/>
    </source>
</evidence>
<comment type="caution">
    <text evidence="3">The sequence shown here is derived from an EMBL/GenBank/DDBJ whole genome shotgun (WGS) entry which is preliminary data.</text>
</comment>
<gene>
    <name evidence="2" type="ORF">PGT21_020163</name>
    <name evidence="3" type="ORF">PGTUg99_032056</name>
</gene>
<proteinExistence type="predicted"/>
<protein>
    <submittedName>
        <fullName evidence="3">Uncharacterized protein</fullName>
    </submittedName>
</protein>
<name>A0A5B0SDP1_PUCGR</name>
<dbReference type="EMBL" id="VDEP01000037">
    <property type="protein sequence ID" value="KAA1135902.1"/>
    <property type="molecule type" value="Genomic_DNA"/>
</dbReference>
<dbReference type="OrthoDB" id="10268235at2759"/>
<organism evidence="3 5">
    <name type="scientific">Puccinia graminis f. sp. tritici</name>
    <dbReference type="NCBI Taxonomy" id="56615"/>
    <lineage>
        <taxon>Eukaryota</taxon>
        <taxon>Fungi</taxon>
        <taxon>Dikarya</taxon>
        <taxon>Basidiomycota</taxon>
        <taxon>Pucciniomycotina</taxon>
        <taxon>Pucciniomycetes</taxon>
        <taxon>Pucciniales</taxon>
        <taxon>Pucciniaceae</taxon>
        <taxon>Puccinia</taxon>
    </lineage>
</organism>
<reference evidence="4 5" key="1">
    <citation type="submission" date="2019-05" db="EMBL/GenBank/DDBJ databases">
        <title>Emergence of the Ug99 lineage of the wheat stem rust pathogen through somatic hybridization.</title>
        <authorList>
            <person name="Li F."/>
            <person name="Upadhyaya N.M."/>
            <person name="Sperschneider J."/>
            <person name="Matny O."/>
            <person name="Nguyen-Phuc H."/>
            <person name="Mago R."/>
            <person name="Raley C."/>
            <person name="Miller M.E."/>
            <person name="Silverstein K.A.T."/>
            <person name="Henningsen E."/>
            <person name="Hirsch C.D."/>
            <person name="Visser B."/>
            <person name="Pretorius Z.A."/>
            <person name="Steffenson B.J."/>
            <person name="Schwessinger B."/>
            <person name="Dodds P.N."/>
            <person name="Figueroa M."/>
        </authorList>
    </citation>
    <scope>NUCLEOTIDE SEQUENCE [LARGE SCALE GENOMIC DNA]</scope>
    <source>
        <strain evidence="2">21-0</strain>
        <strain evidence="3 5">Ug99</strain>
    </source>
</reference>
<feature type="signal peptide" evidence="1">
    <location>
        <begin position="1"/>
        <end position="26"/>
    </location>
</feature>
<dbReference type="EMBL" id="VSWC01000015">
    <property type="protein sequence ID" value="KAA1113075.1"/>
    <property type="molecule type" value="Genomic_DNA"/>
</dbReference>
<dbReference type="Proteomes" id="UP000324748">
    <property type="component" value="Unassembled WGS sequence"/>
</dbReference>
<sequence>MPSLFSALRLGLICTLFLWILGPVDAGGSGYWKICKVCERDNPHIKSRGLKFTKETITKTCGQLHEPEVDCTGEISVKVYFCPQCETTAWIPQGLCRTNHPGQLPPERFFEKAKPAESAGSSAP</sequence>
<keyword evidence="1" id="KW-0732">Signal</keyword>
<dbReference type="Proteomes" id="UP000325313">
    <property type="component" value="Unassembled WGS sequence"/>
</dbReference>
<evidence type="ECO:0000256" key="1">
    <source>
        <dbReference type="SAM" id="SignalP"/>
    </source>
</evidence>